<dbReference type="GO" id="GO:0016791">
    <property type="term" value="F:phosphatase activity"/>
    <property type="evidence" value="ECO:0007669"/>
    <property type="project" value="TreeGrafter"/>
</dbReference>
<dbReference type="NCBIfam" id="TIGR01509">
    <property type="entry name" value="HAD-SF-IA-v3"/>
    <property type="match status" value="1"/>
</dbReference>
<dbReference type="AlphaFoldDB" id="A0A919VG73"/>
<comment type="caution">
    <text evidence="1">The sequence shown here is derived from an EMBL/GenBank/DDBJ whole genome shotgun (WGS) entry which is preliminary data.</text>
</comment>
<dbReference type="Pfam" id="PF13419">
    <property type="entry name" value="HAD_2"/>
    <property type="match status" value="1"/>
</dbReference>
<evidence type="ECO:0000313" key="1">
    <source>
        <dbReference type="EMBL" id="GIM28306.1"/>
    </source>
</evidence>
<protein>
    <submittedName>
        <fullName evidence="1">Haloacid dehalogenase</fullName>
    </submittedName>
</protein>
<dbReference type="SUPFAM" id="SSF56784">
    <property type="entry name" value="HAD-like"/>
    <property type="match status" value="1"/>
</dbReference>
<dbReference type="Gene3D" id="1.10.150.240">
    <property type="entry name" value="Putative phosphatase, domain 2"/>
    <property type="match status" value="1"/>
</dbReference>
<proteinExistence type="predicted"/>
<dbReference type="PRINTS" id="PR00413">
    <property type="entry name" value="HADHALOGNASE"/>
</dbReference>
<dbReference type="SFLD" id="SFLDS00003">
    <property type="entry name" value="Haloacid_Dehalogenase"/>
    <property type="match status" value="1"/>
</dbReference>
<dbReference type="InterPro" id="IPR006439">
    <property type="entry name" value="HAD-SF_hydro_IA"/>
</dbReference>
<reference evidence="1" key="1">
    <citation type="submission" date="2021-03" db="EMBL/GenBank/DDBJ databases">
        <title>Taxonomic study of Clostridium polyendosporum from meadow-gley soil under rice.</title>
        <authorList>
            <person name="Kobayashi H."/>
            <person name="Tanizawa Y."/>
            <person name="Yagura M."/>
        </authorList>
    </citation>
    <scope>NUCLEOTIDE SEQUENCE</scope>
    <source>
        <strain evidence="1">JCM 30710</strain>
    </source>
</reference>
<gene>
    <name evidence="1" type="ORF">CPJCM30710_09720</name>
</gene>
<dbReference type="InterPro" id="IPR023198">
    <property type="entry name" value="PGP-like_dom2"/>
</dbReference>
<dbReference type="RefSeq" id="WP_212903039.1">
    <property type="nucleotide sequence ID" value="NZ_BOPZ01000005.1"/>
</dbReference>
<dbReference type="EMBL" id="BOPZ01000005">
    <property type="protein sequence ID" value="GIM28306.1"/>
    <property type="molecule type" value="Genomic_DNA"/>
</dbReference>
<keyword evidence="2" id="KW-1185">Reference proteome</keyword>
<organism evidence="1 2">
    <name type="scientific">Clostridium polyendosporum</name>
    <dbReference type="NCBI Taxonomy" id="69208"/>
    <lineage>
        <taxon>Bacteria</taxon>
        <taxon>Bacillati</taxon>
        <taxon>Bacillota</taxon>
        <taxon>Clostridia</taxon>
        <taxon>Eubacteriales</taxon>
        <taxon>Clostridiaceae</taxon>
        <taxon>Clostridium</taxon>
    </lineage>
</organism>
<dbReference type="PANTHER" id="PTHR18901:SF38">
    <property type="entry name" value="PSEUDOURIDINE-5'-PHOSPHATASE"/>
    <property type="match status" value="1"/>
</dbReference>
<dbReference type="SFLD" id="SFLDG01129">
    <property type="entry name" value="C1.5:_HAD__Beta-PGM__Phosphata"/>
    <property type="match status" value="1"/>
</dbReference>
<name>A0A919VG73_9CLOT</name>
<evidence type="ECO:0000313" key="2">
    <source>
        <dbReference type="Proteomes" id="UP000679179"/>
    </source>
</evidence>
<dbReference type="InterPro" id="IPR041492">
    <property type="entry name" value="HAD_2"/>
</dbReference>
<accession>A0A919VG73</accession>
<dbReference type="SFLD" id="SFLDG01135">
    <property type="entry name" value="C1.5.6:_HAD__Beta-PGM__Phospha"/>
    <property type="match status" value="1"/>
</dbReference>
<dbReference type="Proteomes" id="UP000679179">
    <property type="component" value="Unassembled WGS sequence"/>
</dbReference>
<dbReference type="InterPro" id="IPR023214">
    <property type="entry name" value="HAD_sf"/>
</dbReference>
<dbReference type="InterPro" id="IPR036412">
    <property type="entry name" value="HAD-like_sf"/>
</dbReference>
<sequence>MLNNIKAAIFDLDGTLIDSMWVWEQIDVDYLKNKGYDKPKNLKEDINHLSFEQTAIYFKNTFNIKESVEEIMNEWFNMAFDHYENNVKLKSGAKEFLLKLRKSGIKIALATSNSNSLLQCALKSNGIYEFFDVITTTGEVERGKNFPDVYLLTAKKLNVEPENCIVFEDILAAIQGAKAAGMKVVGVYDEAAEHQKEEIINLADRFIESYDNIEETAV</sequence>
<dbReference type="Gene3D" id="3.40.50.1000">
    <property type="entry name" value="HAD superfamily/HAD-like"/>
    <property type="match status" value="1"/>
</dbReference>
<dbReference type="CDD" id="cd07505">
    <property type="entry name" value="HAD_BPGM-like"/>
    <property type="match status" value="1"/>
</dbReference>
<dbReference type="PANTHER" id="PTHR18901">
    <property type="entry name" value="2-DEOXYGLUCOSE-6-PHOSPHATE PHOSPHATASE 2"/>
    <property type="match status" value="1"/>
</dbReference>